<dbReference type="Proteomes" id="UP000230750">
    <property type="component" value="Unassembled WGS sequence"/>
</dbReference>
<evidence type="ECO:0000256" key="2">
    <source>
        <dbReference type="ARBA" id="ARBA00022729"/>
    </source>
</evidence>
<dbReference type="GO" id="GO:0005975">
    <property type="term" value="P:carbohydrate metabolic process"/>
    <property type="evidence" value="ECO:0007669"/>
    <property type="project" value="InterPro"/>
</dbReference>
<dbReference type="Pfam" id="PF21467">
    <property type="entry name" value="BetaGal_gal-bd"/>
    <property type="match status" value="1"/>
</dbReference>
<dbReference type="PIRSF" id="PIRSF006336">
    <property type="entry name" value="B-gal"/>
    <property type="match status" value="1"/>
</dbReference>
<evidence type="ECO:0000259" key="7">
    <source>
        <dbReference type="Pfam" id="PF01301"/>
    </source>
</evidence>
<evidence type="ECO:0000256" key="4">
    <source>
        <dbReference type="ARBA" id="ARBA00023180"/>
    </source>
</evidence>
<evidence type="ECO:0000313" key="10">
    <source>
        <dbReference type="EMBL" id="PIK62438.1"/>
    </source>
</evidence>
<evidence type="ECO:0000259" key="9">
    <source>
        <dbReference type="Pfam" id="PF21467"/>
    </source>
</evidence>
<feature type="domain" description="Beta-galactosidase galactose-binding" evidence="9">
    <location>
        <begin position="509"/>
        <end position="556"/>
    </location>
</feature>
<dbReference type="InterPro" id="IPR048912">
    <property type="entry name" value="BetaGal1-like_ABD1"/>
</dbReference>
<dbReference type="AlphaFoldDB" id="A0A2G8LQA4"/>
<dbReference type="FunFam" id="2.60.120.260:FF:000021">
    <property type="entry name" value="Beta-galactosidase"/>
    <property type="match status" value="1"/>
</dbReference>
<comment type="caution">
    <text evidence="10">The sequence shown here is derived from an EMBL/GenBank/DDBJ whole genome shotgun (WGS) entry which is preliminary data.</text>
</comment>
<comment type="similarity">
    <text evidence="1 6">Belongs to the glycosyl hydrolase 35 family.</text>
</comment>
<dbReference type="Gene3D" id="3.20.20.80">
    <property type="entry name" value="Glycosidases"/>
    <property type="match status" value="1"/>
</dbReference>
<protein>
    <submittedName>
        <fullName evidence="10">Putative beta-galactosidase</fullName>
    </submittedName>
</protein>
<dbReference type="InterPro" id="IPR026283">
    <property type="entry name" value="B-gal_1-like"/>
</dbReference>
<feature type="domain" description="Glycoside hydrolase 35 catalytic" evidence="7">
    <location>
        <begin position="126"/>
        <end position="268"/>
    </location>
</feature>
<reference evidence="10 11" key="1">
    <citation type="journal article" date="2017" name="PLoS Biol.">
        <title>The sea cucumber genome provides insights into morphological evolution and visceral regeneration.</title>
        <authorList>
            <person name="Zhang X."/>
            <person name="Sun L."/>
            <person name="Yuan J."/>
            <person name="Sun Y."/>
            <person name="Gao Y."/>
            <person name="Zhang L."/>
            <person name="Li S."/>
            <person name="Dai H."/>
            <person name="Hamel J.F."/>
            <person name="Liu C."/>
            <person name="Yu Y."/>
            <person name="Liu S."/>
            <person name="Lin W."/>
            <person name="Guo K."/>
            <person name="Jin S."/>
            <person name="Xu P."/>
            <person name="Storey K.B."/>
            <person name="Huan P."/>
            <person name="Zhang T."/>
            <person name="Zhou Y."/>
            <person name="Zhang J."/>
            <person name="Lin C."/>
            <person name="Li X."/>
            <person name="Xing L."/>
            <person name="Huo D."/>
            <person name="Sun M."/>
            <person name="Wang L."/>
            <person name="Mercier A."/>
            <person name="Li F."/>
            <person name="Yang H."/>
            <person name="Xiang J."/>
        </authorList>
    </citation>
    <scope>NUCLEOTIDE SEQUENCE [LARGE SCALE GENOMIC DNA]</scope>
    <source>
        <strain evidence="10">Shaxun</strain>
        <tissue evidence="10">Muscle</tissue>
    </source>
</reference>
<gene>
    <name evidence="10" type="ORF">BSL78_00638</name>
</gene>
<feature type="domain" description="Beta-galactosidase 1-like first all-beta" evidence="8">
    <location>
        <begin position="352"/>
        <end position="463"/>
    </location>
</feature>
<dbReference type="Gene3D" id="2.60.120.260">
    <property type="entry name" value="Galactose-binding domain-like"/>
    <property type="match status" value="3"/>
</dbReference>
<accession>A0A2G8LQA4</accession>
<dbReference type="OrthoDB" id="1657402at2759"/>
<evidence type="ECO:0000256" key="3">
    <source>
        <dbReference type="ARBA" id="ARBA00022801"/>
    </source>
</evidence>
<dbReference type="EMBL" id="MRZV01000012">
    <property type="protein sequence ID" value="PIK62438.1"/>
    <property type="molecule type" value="Genomic_DNA"/>
</dbReference>
<evidence type="ECO:0000256" key="1">
    <source>
        <dbReference type="ARBA" id="ARBA00009809"/>
    </source>
</evidence>
<dbReference type="InterPro" id="IPR017853">
    <property type="entry name" value="GH"/>
</dbReference>
<keyword evidence="4" id="KW-0325">Glycoprotein</keyword>
<dbReference type="SUPFAM" id="SSF51445">
    <property type="entry name" value="(Trans)glycosidases"/>
    <property type="match status" value="1"/>
</dbReference>
<proteinExistence type="inferred from homology"/>
<keyword evidence="11" id="KW-1185">Reference proteome</keyword>
<organism evidence="10 11">
    <name type="scientific">Stichopus japonicus</name>
    <name type="common">Sea cucumber</name>
    <dbReference type="NCBI Taxonomy" id="307972"/>
    <lineage>
        <taxon>Eukaryota</taxon>
        <taxon>Metazoa</taxon>
        <taxon>Echinodermata</taxon>
        <taxon>Eleutherozoa</taxon>
        <taxon>Echinozoa</taxon>
        <taxon>Holothuroidea</taxon>
        <taxon>Aspidochirotacea</taxon>
        <taxon>Aspidochirotida</taxon>
        <taxon>Stichopodidae</taxon>
        <taxon>Apostichopus</taxon>
    </lineage>
</organism>
<dbReference type="Pfam" id="PF01301">
    <property type="entry name" value="Glyco_hydro_35"/>
    <property type="match status" value="2"/>
</dbReference>
<dbReference type="InterPro" id="IPR048913">
    <property type="entry name" value="BetaGal_gal-bd"/>
</dbReference>
<dbReference type="STRING" id="307972.A0A2G8LQA4"/>
<sequence length="605" mass="67789">MYWEDRLQKMYMAGLNAIQVYIPWNFHELSPGKYNFDGDADLVQFLNLAQKKGLLVVLRPGPYICAEWDLGGLPAWLLKNTSIALRSSDEAYLEAVDTWMGVLLPKIQPLLYQNGGPIITVQMWSSFQLDGAGTGFLKCGTLEGIYATVDFGPGTNVTKAFQAQRVYEPSGPLVNSEFYTGWLDHWGMKHQVTSITAITKTLDELLKIGANVNMYMFEGGTNFGFWNGANGGGDKFNPQPTSYDYNAPLSEAGDPTEKYYAIRDVISRVGKIFDWVVGYFSVRGNSSLTVKYSNYQQSYSTSLNDDVTAFKLAMILDHRLNMATVHSNVTTDNILRCAGYIIPYGPINTTYPITMEQMQQYSGFMLYQTAIPFNVTSPLFLSSTAIRDRAYIMINKVPQGILTRIDNHNMSINATTEGDILDIFVESQGHLNYGPNLADPKGIFGNVTLNGTVLTNWSIYSLDFDRVMPLLLKKRTKYPYINKQKVKDDAPFQVPSFYVGTLPDLAVINPPQDTFLRTTGWTKGQAYINGFNLGRYWPMKGPQVTLYVPASILHASPKINKLLLFELEGAPCSPEQLCTIEFIDRPIINGTVHQKDFIGGKWSNF</sequence>
<dbReference type="Pfam" id="PF21317">
    <property type="entry name" value="BetaGal_ABD_1"/>
    <property type="match status" value="1"/>
</dbReference>
<dbReference type="InterPro" id="IPR031330">
    <property type="entry name" value="Gly_Hdrlase_35_cat"/>
</dbReference>
<feature type="domain" description="Glycoside hydrolase 35 catalytic" evidence="7">
    <location>
        <begin position="2"/>
        <end position="123"/>
    </location>
</feature>
<evidence type="ECO:0000256" key="6">
    <source>
        <dbReference type="RuleBase" id="RU003679"/>
    </source>
</evidence>
<evidence type="ECO:0000259" key="8">
    <source>
        <dbReference type="Pfam" id="PF21317"/>
    </source>
</evidence>
<keyword evidence="3" id="KW-0378">Hydrolase</keyword>
<keyword evidence="2" id="KW-0732">Signal</keyword>
<dbReference type="GO" id="GO:0004565">
    <property type="term" value="F:beta-galactosidase activity"/>
    <property type="evidence" value="ECO:0007669"/>
    <property type="project" value="InterPro"/>
</dbReference>
<dbReference type="PRINTS" id="PR00742">
    <property type="entry name" value="GLHYDRLASE35"/>
</dbReference>
<dbReference type="InterPro" id="IPR008979">
    <property type="entry name" value="Galactose-bd-like_sf"/>
</dbReference>
<dbReference type="InterPro" id="IPR001944">
    <property type="entry name" value="Glycoside_Hdrlase_35"/>
</dbReference>
<name>A0A2G8LQA4_STIJA</name>
<evidence type="ECO:0000313" key="11">
    <source>
        <dbReference type="Proteomes" id="UP000230750"/>
    </source>
</evidence>
<keyword evidence="5" id="KW-0326">Glycosidase</keyword>
<dbReference type="SUPFAM" id="SSF49785">
    <property type="entry name" value="Galactose-binding domain-like"/>
    <property type="match status" value="1"/>
</dbReference>
<dbReference type="PANTHER" id="PTHR23421">
    <property type="entry name" value="BETA-GALACTOSIDASE RELATED"/>
    <property type="match status" value="1"/>
</dbReference>
<evidence type="ECO:0000256" key="5">
    <source>
        <dbReference type="ARBA" id="ARBA00023295"/>
    </source>
</evidence>